<sequence>ICLAMMAMRARTAAMMRRRLSTEPEPILDELIARGCVHTSTSVDGLREFLDRPRTFYTGFDPTADSLHIGNLSILMTMRRLQQRGHKPIVLIGGATALIGDPSGRNTERPLLSPEHVLANADAVSNVVKKFLNFEGDSFCRAELVNNMDWYQGMDLISFLRSTGKHFKISSMIAKESVRSRLDAGSGLTFTEFSYQALQGYDFLQLAQSRECFLQLGGADQWGNITAGINLIRQRMGSPSFGLTMPLITNQAGVKLGKSTGGGSVWLCPSKTSPYDLYQYLYTAHDADVYNLLKTISPLSLDEISQLPPREAQRRLAESVTLMAHGEDGLRNAQETSQQLFSSQNPKQLAAEEWDKPLSGVPELRIDIANLDRGESLLGLLCQSGLSQSRSEAKRLIGGGGVKVNGVRVNDPTRNLSRDDLIGNTCLVQVGKHKHAVIRCNSAAMAAILPPS</sequence>
<evidence type="ECO:0000256" key="5">
    <source>
        <dbReference type="ARBA" id="ARBA00022917"/>
    </source>
</evidence>
<dbReference type="PROSITE" id="PS00178">
    <property type="entry name" value="AA_TRNA_LIGASE_I"/>
    <property type="match status" value="1"/>
</dbReference>
<dbReference type="Gene3D" id="1.10.240.10">
    <property type="entry name" value="Tyrosyl-Transfer RNA Synthetase"/>
    <property type="match status" value="1"/>
</dbReference>
<evidence type="ECO:0000256" key="1">
    <source>
        <dbReference type="ARBA" id="ARBA00013160"/>
    </source>
</evidence>
<dbReference type="GO" id="GO:0006437">
    <property type="term" value="P:tyrosyl-tRNA aminoacylation"/>
    <property type="evidence" value="ECO:0007669"/>
    <property type="project" value="InterPro"/>
</dbReference>
<dbReference type="PANTHER" id="PTHR11766">
    <property type="entry name" value="TYROSYL-TRNA SYNTHETASE"/>
    <property type="match status" value="1"/>
</dbReference>
<evidence type="ECO:0000256" key="8">
    <source>
        <dbReference type="ARBA" id="ARBA00048248"/>
    </source>
</evidence>
<dbReference type="InterPro" id="IPR014729">
    <property type="entry name" value="Rossmann-like_a/b/a_fold"/>
</dbReference>
<dbReference type="SUPFAM" id="SSF55174">
    <property type="entry name" value="Alpha-L RNA-binding motif"/>
    <property type="match status" value="1"/>
</dbReference>
<keyword evidence="6 10" id="KW-0030">Aminoacyl-tRNA synthetase</keyword>
<dbReference type="SUPFAM" id="SSF52374">
    <property type="entry name" value="Nucleotidylyl transferase"/>
    <property type="match status" value="1"/>
</dbReference>
<comment type="catalytic activity">
    <reaction evidence="8 10">
        <text>tRNA(Tyr) + L-tyrosine + ATP = L-tyrosyl-tRNA(Tyr) + AMP + diphosphate + H(+)</text>
        <dbReference type="Rhea" id="RHEA:10220"/>
        <dbReference type="Rhea" id="RHEA-COMP:9706"/>
        <dbReference type="Rhea" id="RHEA-COMP:9707"/>
        <dbReference type="ChEBI" id="CHEBI:15378"/>
        <dbReference type="ChEBI" id="CHEBI:30616"/>
        <dbReference type="ChEBI" id="CHEBI:33019"/>
        <dbReference type="ChEBI" id="CHEBI:58315"/>
        <dbReference type="ChEBI" id="CHEBI:78442"/>
        <dbReference type="ChEBI" id="CHEBI:78536"/>
        <dbReference type="ChEBI" id="CHEBI:456215"/>
        <dbReference type="EC" id="6.1.1.1"/>
    </reaction>
</comment>
<dbReference type="InterPro" id="IPR024088">
    <property type="entry name" value="Tyr-tRNA-ligase_bac-type"/>
</dbReference>
<dbReference type="GO" id="GO:0005524">
    <property type="term" value="F:ATP binding"/>
    <property type="evidence" value="ECO:0007669"/>
    <property type="project" value="UniProtKB-KW"/>
</dbReference>
<evidence type="ECO:0000256" key="3">
    <source>
        <dbReference type="ARBA" id="ARBA00022741"/>
    </source>
</evidence>
<dbReference type="GO" id="GO:0003723">
    <property type="term" value="F:RNA binding"/>
    <property type="evidence" value="ECO:0007669"/>
    <property type="project" value="UniProtKB-KW"/>
</dbReference>
<organism evidence="12">
    <name type="scientific">Spongospora subterranea</name>
    <dbReference type="NCBI Taxonomy" id="70186"/>
    <lineage>
        <taxon>Eukaryota</taxon>
        <taxon>Sar</taxon>
        <taxon>Rhizaria</taxon>
        <taxon>Endomyxa</taxon>
        <taxon>Phytomyxea</taxon>
        <taxon>Plasmodiophorida</taxon>
        <taxon>Plasmodiophoridae</taxon>
        <taxon>Spongospora</taxon>
    </lineage>
</organism>
<dbReference type="NCBIfam" id="TIGR00234">
    <property type="entry name" value="tyrS"/>
    <property type="match status" value="1"/>
</dbReference>
<dbReference type="InterPro" id="IPR001412">
    <property type="entry name" value="aa-tRNA-synth_I_CS"/>
</dbReference>
<protein>
    <recommendedName>
        <fullName evidence="1 10">Tyrosine--tRNA ligase</fullName>
        <ecNumber evidence="1 10">6.1.1.1</ecNumber>
    </recommendedName>
    <alternativeName>
        <fullName evidence="7 10">Tyrosyl-tRNA synthetase</fullName>
    </alternativeName>
</protein>
<evidence type="ECO:0000256" key="4">
    <source>
        <dbReference type="ARBA" id="ARBA00022840"/>
    </source>
</evidence>
<evidence type="ECO:0000256" key="9">
    <source>
        <dbReference type="PROSITE-ProRule" id="PRU00182"/>
    </source>
</evidence>
<comment type="similarity">
    <text evidence="10">Belongs to the class-I aminoacyl-tRNA synthetase family.</text>
</comment>
<dbReference type="EC" id="6.1.1.1" evidence="1 10"/>
<keyword evidence="4 10" id="KW-0067">ATP-binding</keyword>
<dbReference type="InterPro" id="IPR002307">
    <property type="entry name" value="Tyr-tRNA-ligase"/>
</dbReference>
<dbReference type="PRINTS" id="PR01040">
    <property type="entry name" value="TRNASYNTHTYR"/>
</dbReference>
<dbReference type="EMBL" id="HACM01002365">
    <property type="protein sequence ID" value="CRZ02807.1"/>
    <property type="molecule type" value="Transcribed_RNA"/>
</dbReference>
<evidence type="ECO:0000259" key="11">
    <source>
        <dbReference type="SMART" id="SM00363"/>
    </source>
</evidence>
<reference evidence="12" key="1">
    <citation type="submission" date="2015-04" db="EMBL/GenBank/DDBJ databases">
        <title>The genome sequence of the plant pathogenic Rhizarian Plasmodiophora brassicae reveals insights in its biotrophic life cycle and the origin of chitin synthesis.</title>
        <authorList>
            <person name="Schwelm A."/>
            <person name="Fogelqvist J."/>
            <person name="Knaust A."/>
            <person name="Julke S."/>
            <person name="Lilja T."/>
            <person name="Dhandapani V."/>
            <person name="Bonilla-Rosso G."/>
            <person name="Karlsson M."/>
            <person name="Shevchenko A."/>
            <person name="Choi S.R."/>
            <person name="Kim H.G."/>
            <person name="Park J.Y."/>
            <person name="Lim Y.P."/>
            <person name="Ludwig-Muller J."/>
            <person name="Dixelius C."/>
        </authorList>
    </citation>
    <scope>NUCLEOTIDE SEQUENCE</scope>
    <source>
        <tissue evidence="12">Potato root galls</tissue>
    </source>
</reference>
<keyword evidence="2 10" id="KW-0436">Ligase</keyword>
<accession>A0A0H5QMN4</accession>
<evidence type="ECO:0000256" key="2">
    <source>
        <dbReference type="ARBA" id="ARBA00022598"/>
    </source>
</evidence>
<feature type="non-terminal residue" evidence="12">
    <location>
        <position position="1"/>
    </location>
</feature>
<dbReference type="SMART" id="SM00363">
    <property type="entry name" value="S4"/>
    <property type="match status" value="1"/>
</dbReference>
<dbReference type="AlphaFoldDB" id="A0A0H5QMN4"/>
<evidence type="ECO:0000256" key="7">
    <source>
        <dbReference type="ARBA" id="ARBA00033323"/>
    </source>
</evidence>
<dbReference type="Pfam" id="PF01479">
    <property type="entry name" value="S4"/>
    <property type="match status" value="1"/>
</dbReference>
<keyword evidence="9" id="KW-0694">RNA-binding</keyword>
<dbReference type="Pfam" id="PF00579">
    <property type="entry name" value="tRNA-synt_1b"/>
    <property type="match status" value="1"/>
</dbReference>
<dbReference type="Gene3D" id="3.40.50.620">
    <property type="entry name" value="HUPs"/>
    <property type="match status" value="1"/>
</dbReference>
<dbReference type="InterPro" id="IPR002305">
    <property type="entry name" value="aa-tRNA-synth_Ic"/>
</dbReference>
<evidence type="ECO:0000313" key="12">
    <source>
        <dbReference type="EMBL" id="CRZ02807.1"/>
    </source>
</evidence>
<proteinExistence type="inferred from homology"/>
<dbReference type="PROSITE" id="PS50889">
    <property type="entry name" value="S4"/>
    <property type="match status" value="1"/>
</dbReference>
<dbReference type="HAMAP" id="MF_02006">
    <property type="entry name" value="Tyr_tRNA_synth_type1"/>
    <property type="match status" value="1"/>
</dbReference>
<evidence type="ECO:0000256" key="6">
    <source>
        <dbReference type="ARBA" id="ARBA00023146"/>
    </source>
</evidence>
<name>A0A0H5QMN4_9EUKA</name>
<evidence type="ECO:0000256" key="10">
    <source>
        <dbReference type="RuleBase" id="RU361234"/>
    </source>
</evidence>
<keyword evidence="5 10" id="KW-0648">Protein biosynthesis</keyword>
<dbReference type="InterPro" id="IPR036986">
    <property type="entry name" value="S4_RNA-bd_sf"/>
</dbReference>
<dbReference type="GO" id="GO:0004831">
    <property type="term" value="F:tyrosine-tRNA ligase activity"/>
    <property type="evidence" value="ECO:0007669"/>
    <property type="project" value="UniProtKB-EC"/>
</dbReference>
<dbReference type="Gene3D" id="3.10.290.10">
    <property type="entry name" value="RNA-binding S4 domain"/>
    <property type="match status" value="1"/>
</dbReference>
<dbReference type="CDD" id="cd00805">
    <property type="entry name" value="TyrRS_core"/>
    <property type="match status" value="1"/>
</dbReference>
<dbReference type="InterPro" id="IPR002942">
    <property type="entry name" value="S4_RNA-bd"/>
</dbReference>
<dbReference type="InterPro" id="IPR024107">
    <property type="entry name" value="Tyr-tRNA-ligase_bac_1"/>
</dbReference>
<dbReference type="PANTHER" id="PTHR11766:SF0">
    <property type="entry name" value="TYROSINE--TRNA LIGASE, MITOCHONDRIAL"/>
    <property type="match status" value="1"/>
</dbReference>
<keyword evidence="3 10" id="KW-0547">Nucleotide-binding</keyword>
<dbReference type="GO" id="GO:0005829">
    <property type="term" value="C:cytosol"/>
    <property type="evidence" value="ECO:0007669"/>
    <property type="project" value="TreeGrafter"/>
</dbReference>
<feature type="domain" description="RNA-binding S4" evidence="11">
    <location>
        <begin position="376"/>
        <end position="432"/>
    </location>
</feature>